<dbReference type="Proteomes" id="UP000321225">
    <property type="component" value="Unassembled WGS sequence"/>
</dbReference>
<keyword evidence="1" id="KW-0472">Membrane</keyword>
<proteinExistence type="predicted"/>
<accession>A0A511AGI0</accession>
<dbReference type="OrthoDB" id="4991083at2"/>
<keyword evidence="1" id="KW-0812">Transmembrane</keyword>
<gene>
    <name evidence="2" type="ORF">MAE01_24360</name>
</gene>
<keyword evidence="1" id="KW-1133">Transmembrane helix</keyword>
<organism evidence="2 3">
    <name type="scientific">Microbacterium aerolatum</name>
    <dbReference type="NCBI Taxonomy" id="153731"/>
    <lineage>
        <taxon>Bacteria</taxon>
        <taxon>Bacillati</taxon>
        <taxon>Actinomycetota</taxon>
        <taxon>Actinomycetes</taxon>
        <taxon>Micrococcales</taxon>
        <taxon>Microbacteriaceae</taxon>
        <taxon>Microbacterium</taxon>
    </lineage>
</organism>
<protein>
    <submittedName>
        <fullName evidence="2">Uncharacterized protein</fullName>
    </submittedName>
</protein>
<reference evidence="2 3" key="1">
    <citation type="submission" date="2019-07" db="EMBL/GenBank/DDBJ databases">
        <title>Whole genome shotgun sequence of Microbacterium aerolatum NBRC 103071.</title>
        <authorList>
            <person name="Hosoyama A."/>
            <person name="Uohara A."/>
            <person name="Ohji S."/>
            <person name="Ichikawa N."/>
        </authorList>
    </citation>
    <scope>NUCLEOTIDE SEQUENCE [LARGE SCALE GENOMIC DNA]</scope>
    <source>
        <strain evidence="2 3">NBRC 103071</strain>
    </source>
</reference>
<feature type="transmembrane region" description="Helical" evidence="1">
    <location>
        <begin position="101"/>
        <end position="125"/>
    </location>
</feature>
<dbReference type="EMBL" id="BJUW01000011">
    <property type="protein sequence ID" value="GEK87260.1"/>
    <property type="molecule type" value="Genomic_DNA"/>
</dbReference>
<feature type="transmembrane region" description="Helical" evidence="1">
    <location>
        <begin position="13"/>
        <end position="35"/>
    </location>
</feature>
<evidence type="ECO:0000313" key="3">
    <source>
        <dbReference type="Proteomes" id="UP000321225"/>
    </source>
</evidence>
<comment type="caution">
    <text evidence="2">The sequence shown here is derived from an EMBL/GenBank/DDBJ whole genome shotgun (WGS) entry which is preliminary data.</text>
</comment>
<evidence type="ECO:0000256" key="1">
    <source>
        <dbReference type="SAM" id="Phobius"/>
    </source>
</evidence>
<name>A0A511AGI0_9MICO</name>
<evidence type="ECO:0000313" key="2">
    <source>
        <dbReference type="EMBL" id="GEK87260.1"/>
    </source>
</evidence>
<sequence>MDLIDTFALVGEVVSWIGLGFGIPLLVIAGMIALAEGRWDRVDIAVIERADETIVRWFAGGDFHERPLAPREDIGDGWHRGYVSARNPGHARVNPPVLRRLFTTLGVVFAGIGAIGFVVSMIPAFV</sequence>
<dbReference type="AlphaFoldDB" id="A0A511AGI0"/>
<dbReference type="RefSeq" id="WP_147039837.1">
    <property type="nucleotide sequence ID" value="NZ_BJUW01000011.1"/>
</dbReference>
<keyword evidence="3" id="KW-1185">Reference proteome</keyword>